<gene>
    <name evidence="2" type="ORF">SAMN05421504_1021001</name>
</gene>
<organism evidence="2 3">
    <name type="scientific">Amycolatopsis xylanica</name>
    <dbReference type="NCBI Taxonomy" id="589385"/>
    <lineage>
        <taxon>Bacteria</taxon>
        <taxon>Bacillati</taxon>
        <taxon>Actinomycetota</taxon>
        <taxon>Actinomycetes</taxon>
        <taxon>Pseudonocardiales</taxon>
        <taxon>Pseudonocardiaceae</taxon>
        <taxon>Amycolatopsis</taxon>
    </lineage>
</organism>
<accession>A0A1H3APQ7</accession>
<sequence>MTIGGNEGMPSEGQLKRSTVIRAALIVIAAVVVVWTAAGHAASFHGAEKTDQPLGVAYAKSCVEKGPFTEAGIGFFWACTAEAHWQGGLYKGDVKTVVFGLDELTPADIGKPVTFYKYGKRYWRHAERPYEGPVEWSVAGAVVVLIGGGYWLWRRKHPKAPRVVVRKYKSEVRLPAQPSIVEGFAERSSKIYPRSDPMAKSQAWLRVSSSGIEWYRSSRAKFEIGWAEIAKVRLTTVTDAAGEVIRVVDVFPSKEFRRRDVEMSGLWESGALLGNATLPIARGAYRLPEAFKERPAEELRDILRGVQPGKFEEINAGI</sequence>
<protein>
    <submittedName>
        <fullName evidence="2">Uncharacterized protein</fullName>
    </submittedName>
</protein>
<feature type="transmembrane region" description="Helical" evidence="1">
    <location>
        <begin position="20"/>
        <end position="38"/>
    </location>
</feature>
<dbReference type="STRING" id="589385.SAMN05421504_1021001"/>
<dbReference type="AlphaFoldDB" id="A0A1H3APQ7"/>
<keyword evidence="1" id="KW-0472">Membrane</keyword>
<dbReference type="Proteomes" id="UP000199515">
    <property type="component" value="Unassembled WGS sequence"/>
</dbReference>
<dbReference type="RefSeq" id="WP_091288817.1">
    <property type="nucleotide sequence ID" value="NZ_FNON01000002.1"/>
</dbReference>
<dbReference type="OrthoDB" id="3629791at2"/>
<keyword evidence="1" id="KW-0812">Transmembrane</keyword>
<name>A0A1H3APQ7_9PSEU</name>
<evidence type="ECO:0000313" key="2">
    <source>
        <dbReference type="EMBL" id="SDX31368.1"/>
    </source>
</evidence>
<reference evidence="2 3" key="1">
    <citation type="submission" date="2016-10" db="EMBL/GenBank/DDBJ databases">
        <authorList>
            <person name="de Groot N.N."/>
        </authorList>
    </citation>
    <scope>NUCLEOTIDE SEQUENCE [LARGE SCALE GENOMIC DNA]</scope>
    <source>
        <strain evidence="2 3">CPCC 202699</strain>
    </source>
</reference>
<dbReference type="Pfam" id="PF19873">
    <property type="entry name" value="DUF6346"/>
    <property type="match status" value="1"/>
</dbReference>
<keyword evidence="1" id="KW-1133">Transmembrane helix</keyword>
<dbReference type="InterPro" id="IPR045927">
    <property type="entry name" value="DUF6346"/>
</dbReference>
<dbReference type="EMBL" id="FNON01000002">
    <property type="protein sequence ID" value="SDX31368.1"/>
    <property type="molecule type" value="Genomic_DNA"/>
</dbReference>
<evidence type="ECO:0000256" key="1">
    <source>
        <dbReference type="SAM" id="Phobius"/>
    </source>
</evidence>
<feature type="transmembrane region" description="Helical" evidence="1">
    <location>
        <begin position="136"/>
        <end position="153"/>
    </location>
</feature>
<evidence type="ECO:0000313" key="3">
    <source>
        <dbReference type="Proteomes" id="UP000199515"/>
    </source>
</evidence>
<proteinExistence type="predicted"/>
<keyword evidence="3" id="KW-1185">Reference proteome</keyword>